<evidence type="ECO:0000256" key="4">
    <source>
        <dbReference type="ARBA" id="ARBA00022989"/>
    </source>
</evidence>
<sequence>MTSNRHSGIFYGVDLWTVLLYVLIVLAGWVSITSASYDEGAADLFSFSHFYMKQLLWIGVAWVTALVVLLLDERFYHMFAYPAYLGGIALLLAALLFGREVNGAKAWFEFGSFRVQPVEFAKIATALALARVMSEYSFSINRAGDLFRVGMVICIPLFIIILQNDTGSGIVLGSFLFVLYREGLNKWLCIPVLLIAALFIVSFLLSPMTLLVSLILVCTLSEAMMNGLWRSRIVFLAVLALASILLCFVMSLIAPGVLDIYHSLLIVTILSLGFVAAYAYRSNLRNIYITLGLFIGSMVFLPTTDYIFNSILKQHQRDRILSFLGIISDPLGTDYNVNQAKIAIGSGNFWGKGFLEGTQIKYGFVPERHTDFIFCTVGEEWGFLGAVVLLSLLCILILRLMRMGERQQEPFGRIYCYCVAAILLFHVLVNVGMTIGLMPVMGIPLPFMSYGGSSLIAFTILLFIAVRLDASTRQFSLTKF</sequence>
<dbReference type="STRING" id="1033731.SAMN05444145_10665"/>
<gene>
    <name evidence="9" type="ORF">SAMN05444145_10665</name>
</gene>
<feature type="transmembrane region" description="Helical" evidence="8">
    <location>
        <begin position="381"/>
        <end position="402"/>
    </location>
</feature>
<dbReference type="RefSeq" id="WP_010266744.1">
    <property type="nucleotide sequence ID" value="NZ_CAEG01000021.1"/>
</dbReference>
<reference evidence="9 10" key="1">
    <citation type="submission" date="2016-10" db="EMBL/GenBank/DDBJ databases">
        <authorList>
            <person name="de Groot N.N."/>
        </authorList>
    </citation>
    <scope>NUCLEOTIDE SEQUENCE [LARGE SCALE GENOMIC DNA]</scope>
    <source>
        <strain evidence="9 10">DSM 25383</strain>
    </source>
</reference>
<feature type="transmembrane region" description="Helical" evidence="8">
    <location>
        <begin position="9"/>
        <end position="30"/>
    </location>
</feature>
<dbReference type="PANTHER" id="PTHR30474">
    <property type="entry name" value="CELL CYCLE PROTEIN"/>
    <property type="match status" value="1"/>
</dbReference>
<dbReference type="GO" id="GO:0008360">
    <property type="term" value="P:regulation of cell shape"/>
    <property type="evidence" value="ECO:0007669"/>
    <property type="project" value="UniProtKB-KW"/>
</dbReference>
<dbReference type="EMBL" id="FNRI01000006">
    <property type="protein sequence ID" value="SEA76956.1"/>
    <property type="molecule type" value="Genomic_DNA"/>
</dbReference>
<evidence type="ECO:0000256" key="1">
    <source>
        <dbReference type="ARBA" id="ARBA00004141"/>
    </source>
</evidence>
<organism evidence="9 10">
    <name type="scientific">Alistipes timonensis JC136</name>
    <dbReference type="NCBI Taxonomy" id="1033731"/>
    <lineage>
        <taxon>Bacteria</taxon>
        <taxon>Pseudomonadati</taxon>
        <taxon>Bacteroidota</taxon>
        <taxon>Bacteroidia</taxon>
        <taxon>Bacteroidales</taxon>
        <taxon>Rikenellaceae</taxon>
        <taxon>Alistipes</taxon>
    </lineage>
</organism>
<dbReference type="AlphaFoldDB" id="A0A1H4DWI7"/>
<feature type="transmembrane region" description="Helical" evidence="8">
    <location>
        <begin position="260"/>
        <end position="280"/>
    </location>
</feature>
<evidence type="ECO:0000256" key="6">
    <source>
        <dbReference type="ARBA" id="ARBA00032370"/>
    </source>
</evidence>
<dbReference type="OrthoDB" id="9768187at2"/>
<evidence type="ECO:0000256" key="7">
    <source>
        <dbReference type="ARBA" id="ARBA00033270"/>
    </source>
</evidence>
<feature type="transmembrane region" description="Helical" evidence="8">
    <location>
        <begin position="192"/>
        <end position="221"/>
    </location>
</feature>
<dbReference type="GO" id="GO:0032153">
    <property type="term" value="C:cell division site"/>
    <property type="evidence" value="ECO:0007669"/>
    <property type="project" value="TreeGrafter"/>
</dbReference>
<dbReference type="GO" id="GO:0051301">
    <property type="term" value="P:cell division"/>
    <property type="evidence" value="ECO:0007669"/>
    <property type="project" value="InterPro"/>
</dbReference>
<dbReference type="Proteomes" id="UP000183253">
    <property type="component" value="Unassembled WGS sequence"/>
</dbReference>
<feature type="transmembrane region" description="Helical" evidence="8">
    <location>
        <begin position="414"/>
        <end position="435"/>
    </location>
</feature>
<feature type="transmembrane region" description="Helical" evidence="8">
    <location>
        <begin position="50"/>
        <end position="71"/>
    </location>
</feature>
<evidence type="ECO:0000313" key="10">
    <source>
        <dbReference type="Proteomes" id="UP000183253"/>
    </source>
</evidence>
<dbReference type="PANTHER" id="PTHR30474:SF1">
    <property type="entry name" value="PEPTIDOGLYCAN GLYCOSYLTRANSFERASE MRDB"/>
    <property type="match status" value="1"/>
</dbReference>
<keyword evidence="3" id="KW-0133">Cell shape</keyword>
<evidence type="ECO:0000256" key="5">
    <source>
        <dbReference type="ARBA" id="ARBA00023136"/>
    </source>
</evidence>
<proteinExistence type="predicted"/>
<dbReference type="NCBIfam" id="NF037961">
    <property type="entry name" value="RodA_shape"/>
    <property type="match status" value="2"/>
</dbReference>
<keyword evidence="4 8" id="KW-1133">Transmembrane helix</keyword>
<feature type="transmembrane region" description="Helical" evidence="8">
    <location>
        <begin position="447"/>
        <end position="466"/>
    </location>
</feature>
<evidence type="ECO:0000256" key="2">
    <source>
        <dbReference type="ARBA" id="ARBA00022692"/>
    </source>
</evidence>
<feature type="transmembrane region" description="Helical" evidence="8">
    <location>
        <begin position="233"/>
        <end position="254"/>
    </location>
</feature>
<keyword evidence="2 8" id="KW-0812">Transmembrane</keyword>
<evidence type="ECO:0000256" key="3">
    <source>
        <dbReference type="ARBA" id="ARBA00022960"/>
    </source>
</evidence>
<protein>
    <recommendedName>
        <fullName evidence="7">Cell wall polymerase</fullName>
    </recommendedName>
    <alternativeName>
        <fullName evidence="6">Peptidoglycan polymerase</fullName>
    </alternativeName>
</protein>
<accession>A0A1H4DWI7</accession>
<evidence type="ECO:0000313" key="9">
    <source>
        <dbReference type="EMBL" id="SEA76956.1"/>
    </source>
</evidence>
<evidence type="ECO:0000256" key="8">
    <source>
        <dbReference type="SAM" id="Phobius"/>
    </source>
</evidence>
<dbReference type="Pfam" id="PF01098">
    <property type="entry name" value="FTSW_RODA_SPOVE"/>
    <property type="match status" value="2"/>
</dbReference>
<comment type="subcellular location">
    <subcellularLocation>
        <location evidence="1">Membrane</location>
        <topology evidence="1">Multi-pass membrane protein</topology>
    </subcellularLocation>
</comment>
<dbReference type="PROSITE" id="PS00428">
    <property type="entry name" value="FTSW_RODA_SPOVE"/>
    <property type="match status" value="1"/>
</dbReference>
<dbReference type="InterPro" id="IPR018365">
    <property type="entry name" value="Cell_cycle_FtsW-rel_CS"/>
</dbReference>
<dbReference type="GO" id="GO:0005886">
    <property type="term" value="C:plasma membrane"/>
    <property type="evidence" value="ECO:0007669"/>
    <property type="project" value="TreeGrafter"/>
</dbReference>
<feature type="transmembrane region" description="Helical" evidence="8">
    <location>
        <begin position="150"/>
        <end position="180"/>
    </location>
</feature>
<dbReference type="InterPro" id="IPR001182">
    <property type="entry name" value="FtsW/RodA"/>
</dbReference>
<name>A0A1H4DWI7_9BACT</name>
<feature type="transmembrane region" description="Helical" evidence="8">
    <location>
        <begin position="78"/>
        <end position="98"/>
    </location>
</feature>
<keyword evidence="10" id="KW-1185">Reference proteome</keyword>
<keyword evidence="5 8" id="KW-0472">Membrane</keyword>
<feature type="transmembrane region" description="Helical" evidence="8">
    <location>
        <begin position="287"/>
        <end position="308"/>
    </location>
</feature>
<dbReference type="GO" id="GO:0015648">
    <property type="term" value="F:lipid-linked peptidoglycan transporter activity"/>
    <property type="evidence" value="ECO:0007669"/>
    <property type="project" value="TreeGrafter"/>
</dbReference>